<keyword evidence="5" id="KW-1185">Reference proteome</keyword>
<protein>
    <submittedName>
        <fullName evidence="6">BAG family molecular chaperone regulator 3-like</fullName>
    </submittedName>
</protein>
<feature type="region of interest" description="Disordered" evidence="2">
    <location>
        <begin position="206"/>
        <end position="366"/>
    </location>
</feature>
<feature type="region of interest" description="Disordered" evidence="2">
    <location>
        <begin position="460"/>
        <end position="488"/>
    </location>
</feature>
<dbReference type="PANTHER" id="PTHR12329:SF5">
    <property type="entry name" value="STARVIN, ISOFORM E"/>
    <property type="match status" value="1"/>
</dbReference>
<feature type="region of interest" description="Disordered" evidence="2">
    <location>
        <begin position="85"/>
        <end position="194"/>
    </location>
</feature>
<evidence type="ECO:0000313" key="5">
    <source>
        <dbReference type="Proteomes" id="UP000695022"/>
    </source>
</evidence>
<dbReference type="InterPro" id="IPR036533">
    <property type="entry name" value="BAG_dom_sf"/>
</dbReference>
<sequence>MAFHSMLPDEYKNEPLPPGWEMLYDKKTAWPFYVNHNDKTTTWIDPRKRYSRMKAGFPGFRTKDGMLDPFGDGDFSIPVYHEQARPRAQNAEPEQPVGTPPAGPGVGTSLPRVRNIPIQIERSDSRGSSSATASPRTIPRQNHAQQPPPAAPYSSSPASAHRAEPQWPPTTTTQGDDGFPRVFFGMDGGPQQPAMMMNRDGVPPHGFHEHPRLADGPPPSHEFFRQATSPHVRRSASPRPDDVWQQLRGGGRSPAMMQHGWNDRFATPPPAEFQQQHWPQHHQQQPPQQQQEGTPPDAPAIPEPDYQLQEPARGSDDKVNVHDHSIPIPLAPAEPPSRDDVDAPAPPPPATTNGDDNGGQEAPPHVAPVGALATIADVHAETRLLVDEVAAFSGAAGDKRFLFLDEMLMRQLLRLDDVETAGRDDVRAARRAAVREIQSAISRLEAKCCRPCDYDQIEEHGMPTSPLQTDAPPLPTMMEGGAAGQQQL</sequence>
<evidence type="ECO:0000313" key="6">
    <source>
        <dbReference type="RefSeq" id="XP_014662852.1"/>
    </source>
</evidence>
<dbReference type="InterPro" id="IPR039773">
    <property type="entry name" value="BAG_chaperone_regulator"/>
</dbReference>
<dbReference type="Pfam" id="PF02179">
    <property type="entry name" value="BAG"/>
    <property type="match status" value="1"/>
</dbReference>
<evidence type="ECO:0000256" key="1">
    <source>
        <dbReference type="ARBA" id="ARBA00023186"/>
    </source>
</evidence>
<dbReference type="PROSITE" id="PS51035">
    <property type="entry name" value="BAG"/>
    <property type="match status" value="1"/>
</dbReference>
<feature type="domain" description="WW" evidence="3">
    <location>
        <begin position="14"/>
        <end position="48"/>
    </location>
</feature>
<evidence type="ECO:0000259" key="4">
    <source>
        <dbReference type="PROSITE" id="PS51035"/>
    </source>
</evidence>
<evidence type="ECO:0000256" key="2">
    <source>
        <dbReference type="SAM" id="MobiDB-lite"/>
    </source>
</evidence>
<dbReference type="PANTHER" id="PTHR12329">
    <property type="entry name" value="BCL2-ASSOCIATED ATHANOGENE"/>
    <property type="match status" value="1"/>
</dbReference>
<reference evidence="6" key="1">
    <citation type="submission" date="2025-08" db="UniProtKB">
        <authorList>
            <consortium name="RefSeq"/>
        </authorList>
    </citation>
    <scope>IDENTIFICATION</scope>
</reference>
<name>A0ABM1DSD1_PRICU</name>
<dbReference type="SMART" id="SM00456">
    <property type="entry name" value="WW"/>
    <property type="match status" value="1"/>
</dbReference>
<dbReference type="SUPFAM" id="SSF51045">
    <property type="entry name" value="WW domain"/>
    <property type="match status" value="1"/>
</dbReference>
<dbReference type="InterPro" id="IPR036020">
    <property type="entry name" value="WW_dom_sf"/>
</dbReference>
<dbReference type="GeneID" id="106805677"/>
<dbReference type="Gene3D" id="1.20.58.120">
    <property type="entry name" value="BAG domain"/>
    <property type="match status" value="1"/>
</dbReference>
<feature type="compositionally biased region" description="Basic and acidic residues" evidence="2">
    <location>
        <begin position="313"/>
        <end position="325"/>
    </location>
</feature>
<feature type="domain" description="BAG" evidence="4">
    <location>
        <begin position="371"/>
        <end position="448"/>
    </location>
</feature>
<dbReference type="PROSITE" id="PS01159">
    <property type="entry name" value="WW_DOMAIN_1"/>
    <property type="match status" value="1"/>
</dbReference>
<dbReference type="RefSeq" id="XP_014662852.1">
    <property type="nucleotide sequence ID" value="XM_014807366.1"/>
</dbReference>
<dbReference type="Proteomes" id="UP000695022">
    <property type="component" value="Unplaced"/>
</dbReference>
<feature type="compositionally biased region" description="Low complexity" evidence="2">
    <location>
        <begin position="126"/>
        <end position="137"/>
    </location>
</feature>
<dbReference type="Pfam" id="PF00397">
    <property type="entry name" value="WW"/>
    <property type="match status" value="1"/>
</dbReference>
<organism evidence="5 6">
    <name type="scientific">Priapulus caudatus</name>
    <name type="common">Priapulid worm</name>
    <dbReference type="NCBI Taxonomy" id="37621"/>
    <lineage>
        <taxon>Eukaryota</taxon>
        <taxon>Metazoa</taxon>
        <taxon>Ecdysozoa</taxon>
        <taxon>Scalidophora</taxon>
        <taxon>Priapulida</taxon>
        <taxon>Priapulimorpha</taxon>
        <taxon>Priapulimorphida</taxon>
        <taxon>Priapulidae</taxon>
        <taxon>Priapulus</taxon>
    </lineage>
</organism>
<dbReference type="SUPFAM" id="SSF63491">
    <property type="entry name" value="BAG domain"/>
    <property type="match status" value="1"/>
</dbReference>
<gene>
    <name evidence="6" type="primary">LOC106805677</name>
</gene>
<proteinExistence type="predicted"/>
<keyword evidence="1" id="KW-0143">Chaperone</keyword>
<dbReference type="InterPro" id="IPR001202">
    <property type="entry name" value="WW_dom"/>
</dbReference>
<dbReference type="CDD" id="cd00201">
    <property type="entry name" value="WW"/>
    <property type="match status" value="1"/>
</dbReference>
<dbReference type="PROSITE" id="PS50020">
    <property type="entry name" value="WW_DOMAIN_2"/>
    <property type="match status" value="1"/>
</dbReference>
<evidence type="ECO:0000259" key="3">
    <source>
        <dbReference type="PROSITE" id="PS50020"/>
    </source>
</evidence>
<accession>A0ABM1DSD1</accession>
<dbReference type="Gene3D" id="2.20.70.10">
    <property type="match status" value="1"/>
</dbReference>
<dbReference type="InterPro" id="IPR003103">
    <property type="entry name" value="BAG_domain"/>
</dbReference>
<feature type="compositionally biased region" description="Low complexity" evidence="2">
    <location>
        <begin position="274"/>
        <end position="291"/>
    </location>
</feature>
<dbReference type="SMART" id="SM00264">
    <property type="entry name" value="BAG"/>
    <property type="match status" value="1"/>
</dbReference>